<gene>
    <name evidence="1" type="ordered locus">ELI_2337</name>
</gene>
<dbReference type="Proteomes" id="UP000006873">
    <property type="component" value="Chromosome"/>
</dbReference>
<accession>E3GNS7</accession>
<dbReference type="KEGG" id="elm:ELI_2337"/>
<reference key="1">
    <citation type="submission" date="2010-09" db="EMBL/GenBank/DDBJ databases">
        <authorList>
            <person name="Roh H."/>
            <person name="Ko H.-J."/>
            <person name="Kim D."/>
            <person name="Choi D.G."/>
            <person name="Park S."/>
            <person name="Kim S."/>
            <person name="Kim K.H."/>
            <person name="Chang I.S."/>
            <person name="Choi I.-G."/>
        </authorList>
    </citation>
    <scope>NUCLEOTIDE SEQUENCE</scope>
    <source>
        <strain>KIST612</strain>
    </source>
</reference>
<sequence length="53" mass="6175">MYGQAPGNQNGRKHGTFKFFENFGNLLEFFAIVLSVGQNIKESRCFHYCQRML</sequence>
<dbReference type="AlphaFoldDB" id="E3GNS7"/>
<evidence type="ECO:0000313" key="1">
    <source>
        <dbReference type="EMBL" id="ADO37320.1"/>
    </source>
</evidence>
<proteinExistence type="predicted"/>
<protein>
    <submittedName>
        <fullName evidence="1">Uncharacterized protein</fullName>
    </submittedName>
</protein>
<keyword evidence="2" id="KW-1185">Reference proteome</keyword>
<name>E3GNS7_9FIRM</name>
<reference evidence="1 2" key="2">
    <citation type="journal article" date="2011" name="J. Bacteriol.">
        <title>Complete genome sequence of a carbon monoxide-utilizing acetogen, Eubacterium limosum KIST612.</title>
        <authorList>
            <person name="Roh H."/>
            <person name="Ko H.J."/>
            <person name="Kim D."/>
            <person name="Choi D.G."/>
            <person name="Park S."/>
            <person name="Kim S."/>
            <person name="Chang I.S."/>
            <person name="Choi I.G."/>
        </authorList>
    </citation>
    <scope>NUCLEOTIDE SEQUENCE [LARGE SCALE GENOMIC DNA]</scope>
    <source>
        <strain evidence="1 2">KIST612</strain>
    </source>
</reference>
<dbReference type="HOGENOM" id="CLU_3061642_0_0_9"/>
<dbReference type="EMBL" id="CP002273">
    <property type="protein sequence ID" value="ADO37320.1"/>
    <property type="molecule type" value="Genomic_DNA"/>
</dbReference>
<organism evidence="1 2">
    <name type="scientific">Eubacterium callanderi</name>
    <dbReference type="NCBI Taxonomy" id="53442"/>
    <lineage>
        <taxon>Bacteria</taxon>
        <taxon>Bacillati</taxon>
        <taxon>Bacillota</taxon>
        <taxon>Clostridia</taxon>
        <taxon>Eubacteriales</taxon>
        <taxon>Eubacteriaceae</taxon>
        <taxon>Eubacterium</taxon>
    </lineage>
</organism>
<evidence type="ECO:0000313" key="2">
    <source>
        <dbReference type="Proteomes" id="UP000006873"/>
    </source>
</evidence>